<dbReference type="EMBL" id="CU459003">
    <property type="protein sequence ID" value="CAM76910.1"/>
    <property type="molecule type" value="Genomic_DNA"/>
</dbReference>
<protein>
    <recommendedName>
        <fullName evidence="1">Insertion element IS402-like domain-containing protein</fullName>
    </recommendedName>
</protein>
<evidence type="ECO:0000313" key="2">
    <source>
        <dbReference type="EMBL" id="CAM76910.1"/>
    </source>
</evidence>
<evidence type="ECO:0000259" key="1">
    <source>
        <dbReference type="Pfam" id="PF13340"/>
    </source>
</evidence>
<proteinExistence type="predicted"/>
<gene>
    <name evidence="2" type="ORF">MGR_0850</name>
</gene>
<accession>A4U203</accession>
<dbReference type="InterPro" id="IPR025161">
    <property type="entry name" value="IS402-like_dom"/>
</dbReference>
<sequence>MSLCPVGARVSAVRAVMRGRFSMQFCGWRDQGRVWRDLPEDRFGPYQTVKRRYYRWIEQGVVESDLPGVSNDPDME</sequence>
<dbReference type="Pfam" id="PF13340">
    <property type="entry name" value="DUF4096"/>
    <property type="match status" value="1"/>
</dbReference>
<name>A4U203_9PROT</name>
<feature type="domain" description="Insertion element IS402-like" evidence="1">
    <location>
        <begin position="31"/>
        <end position="63"/>
    </location>
</feature>
<organism evidence="2">
    <name type="scientific">Magnetospirillum gryphiswaldense</name>
    <dbReference type="NCBI Taxonomy" id="55518"/>
    <lineage>
        <taxon>Bacteria</taxon>
        <taxon>Pseudomonadati</taxon>
        <taxon>Pseudomonadota</taxon>
        <taxon>Alphaproteobacteria</taxon>
        <taxon>Rhodospirillales</taxon>
        <taxon>Rhodospirillaceae</taxon>
        <taxon>Magnetospirillum</taxon>
    </lineage>
</organism>
<reference evidence="2" key="1">
    <citation type="journal article" date="2007" name="J. Bacteriol.">
        <title>Comparative genome analysis of four magnetotactic bacteria reveals a complex set of group-specific genes implicated in magnetosome biomineralization and function.</title>
        <authorList>
            <person name="Richter M."/>
            <person name="Kube M."/>
            <person name="Bazylinski D.A."/>
            <person name="Lombardot T."/>
            <person name="Gloeckner F.O."/>
            <person name="Reinhardt R."/>
            <person name="Schueler D."/>
        </authorList>
    </citation>
    <scope>NUCLEOTIDE SEQUENCE</scope>
    <source>
        <strain evidence="2">MSR-1</strain>
    </source>
</reference>
<dbReference type="AlphaFoldDB" id="A4U203"/>